<dbReference type="AlphaFoldDB" id="A0A512IA78"/>
<reference evidence="6 7" key="1">
    <citation type="submission" date="2019-07" db="EMBL/GenBank/DDBJ databases">
        <title>Whole genome shotgun sequence of Kocuria turfanensis NBRC 107627.</title>
        <authorList>
            <person name="Hosoyama A."/>
            <person name="Uohara A."/>
            <person name="Ohji S."/>
            <person name="Ichikawa N."/>
        </authorList>
    </citation>
    <scope>NUCLEOTIDE SEQUENCE [LARGE SCALE GENOMIC DNA]</scope>
    <source>
        <strain evidence="6 7">NBRC 107627</strain>
    </source>
</reference>
<dbReference type="InterPro" id="IPR001451">
    <property type="entry name" value="Hexapep"/>
</dbReference>
<dbReference type="PIRSF" id="PIRSF000441">
    <property type="entry name" value="CysE"/>
    <property type="match status" value="1"/>
</dbReference>
<dbReference type="GO" id="GO:0009001">
    <property type="term" value="F:serine O-acetyltransferase activity"/>
    <property type="evidence" value="ECO:0007669"/>
    <property type="project" value="InterPro"/>
</dbReference>
<evidence type="ECO:0000256" key="4">
    <source>
        <dbReference type="ARBA" id="ARBA00022737"/>
    </source>
</evidence>
<dbReference type="GO" id="GO:0005737">
    <property type="term" value="C:cytoplasm"/>
    <property type="evidence" value="ECO:0007669"/>
    <property type="project" value="InterPro"/>
</dbReference>
<dbReference type="InterPro" id="IPR011004">
    <property type="entry name" value="Trimer_LpxA-like_sf"/>
</dbReference>
<dbReference type="InterPro" id="IPR018357">
    <property type="entry name" value="Hexapep_transf_CS"/>
</dbReference>
<proteinExistence type="inferred from homology"/>
<evidence type="ECO:0000256" key="1">
    <source>
        <dbReference type="ARBA" id="ARBA00007274"/>
    </source>
</evidence>
<dbReference type="Gene3D" id="2.160.10.10">
    <property type="entry name" value="Hexapeptide repeat proteins"/>
    <property type="match status" value="1"/>
</dbReference>
<dbReference type="InterPro" id="IPR045304">
    <property type="entry name" value="LbH_SAT"/>
</dbReference>
<dbReference type="SUPFAM" id="SSF51161">
    <property type="entry name" value="Trimeric LpxA-like enzymes"/>
    <property type="match status" value="1"/>
</dbReference>
<evidence type="ECO:0000256" key="2">
    <source>
        <dbReference type="ARBA" id="ARBA00018522"/>
    </source>
</evidence>
<evidence type="ECO:0000256" key="3">
    <source>
        <dbReference type="ARBA" id="ARBA00022679"/>
    </source>
</evidence>
<comment type="caution">
    <text evidence="6">The sequence shown here is derived from an EMBL/GenBank/DDBJ whole genome shotgun (WGS) entry which is preliminary data.</text>
</comment>
<dbReference type="Pfam" id="PF00132">
    <property type="entry name" value="Hexapep"/>
    <property type="match status" value="1"/>
</dbReference>
<dbReference type="EMBL" id="BJZS01000022">
    <property type="protein sequence ID" value="GEO94600.1"/>
    <property type="molecule type" value="Genomic_DNA"/>
</dbReference>
<keyword evidence="5" id="KW-0012">Acyltransferase</keyword>
<keyword evidence="7" id="KW-1185">Reference proteome</keyword>
<dbReference type="CDD" id="cd03354">
    <property type="entry name" value="LbH_SAT"/>
    <property type="match status" value="1"/>
</dbReference>
<evidence type="ECO:0000313" key="6">
    <source>
        <dbReference type="EMBL" id="GEO94600.1"/>
    </source>
</evidence>
<dbReference type="InterPro" id="IPR005881">
    <property type="entry name" value="Ser_O-AcTrfase"/>
</dbReference>
<dbReference type="PROSITE" id="PS00101">
    <property type="entry name" value="HEXAPEP_TRANSFERASES"/>
    <property type="match status" value="1"/>
</dbReference>
<protein>
    <recommendedName>
        <fullName evidence="2">Serine acetyltransferase</fullName>
    </recommendedName>
</protein>
<name>A0A512IA78_9MICC</name>
<comment type="similarity">
    <text evidence="1">Belongs to the transferase hexapeptide repeat family.</text>
</comment>
<keyword evidence="3" id="KW-0808">Transferase</keyword>
<gene>
    <name evidence="6" type="ORF">KTU01_07230</name>
</gene>
<dbReference type="GO" id="GO:0006535">
    <property type="term" value="P:cysteine biosynthetic process from serine"/>
    <property type="evidence" value="ECO:0007669"/>
    <property type="project" value="InterPro"/>
</dbReference>
<sequence length="143" mass="15156">MYVMMLLYRAQHEFQTENSSRGCVAICQIMQNVLVYYPRHIELPFSTVVGVGLRLPHPKNITVNSSARIGTSCTIYHNVTIGALEGDANAAPTIQDDVIIGTGAVVLGPVTIGSGAQVGANAVVTRDVPAGATVIGTNHLLRK</sequence>
<accession>A0A512IA78</accession>
<evidence type="ECO:0000256" key="5">
    <source>
        <dbReference type="ARBA" id="ARBA00023315"/>
    </source>
</evidence>
<dbReference type="Proteomes" id="UP000321103">
    <property type="component" value="Unassembled WGS sequence"/>
</dbReference>
<keyword evidence="4" id="KW-0677">Repeat</keyword>
<organism evidence="6 7">
    <name type="scientific">Kocuria turfanensis</name>
    <dbReference type="NCBI Taxonomy" id="388357"/>
    <lineage>
        <taxon>Bacteria</taxon>
        <taxon>Bacillati</taxon>
        <taxon>Actinomycetota</taxon>
        <taxon>Actinomycetes</taxon>
        <taxon>Micrococcales</taxon>
        <taxon>Micrococcaceae</taxon>
        <taxon>Kocuria</taxon>
    </lineage>
</organism>
<evidence type="ECO:0000313" key="7">
    <source>
        <dbReference type="Proteomes" id="UP000321103"/>
    </source>
</evidence>
<dbReference type="PANTHER" id="PTHR42811">
    <property type="entry name" value="SERINE ACETYLTRANSFERASE"/>
    <property type="match status" value="1"/>
</dbReference>